<protein>
    <submittedName>
        <fullName evidence="1">Uncharacterized protein</fullName>
    </submittedName>
</protein>
<dbReference type="EMBL" id="JPMV01000013">
    <property type="protein sequence ID" value="KGI82055.1"/>
    <property type="molecule type" value="Genomic_DNA"/>
</dbReference>
<keyword evidence="3" id="KW-1185">Reference proteome</keyword>
<name>A0A099D9N5_9ACTN</name>
<reference evidence="1 4" key="2">
    <citation type="submission" date="2017-08" db="EMBL/GenBank/DDBJ databases">
        <title>The complete genome sequence of moderately halophilic actinomycete Actinopolyspora erythraea YIM 90600, the producer of novel erythromycin, novel actinopolysporins A-C and tubercidin.</title>
        <authorList>
            <person name="Yin M."/>
            <person name="Tang S."/>
        </authorList>
    </citation>
    <scope>NUCLEOTIDE SEQUENCE [LARGE SCALE GENOMIC DNA]</scope>
    <source>
        <strain evidence="1 4">YIM 90600</strain>
    </source>
</reference>
<dbReference type="EMBL" id="CP022752">
    <property type="protein sequence ID" value="ASU78504.1"/>
    <property type="molecule type" value="Genomic_DNA"/>
</dbReference>
<dbReference type="HOGENOM" id="CLU_2696153_0_0_11"/>
<accession>A0A099D9N5</accession>
<evidence type="ECO:0000313" key="2">
    <source>
        <dbReference type="EMBL" id="KGI82055.1"/>
    </source>
</evidence>
<evidence type="ECO:0000313" key="1">
    <source>
        <dbReference type="EMBL" id="ASU78504.1"/>
    </source>
</evidence>
<dbReference type="AlphaFoldDB" id="A0A099D9N5"/>
<organism evidence="1 4">
    <name type="scientific">Actinopolyspora erythraea</name>
    <dbReference type="NCBI Taxonomy" id="414996"/>
    <lineage>
        <taxon>Bacteria</taxon>
        <taxon>Bacillati</taxon>
        <taxon>Actinomycetota</taxon>
        <taxon>Actinomycetes</taxon>
        <taxon>Actinopolysporales</taxon>
        <taxon>Actinopolysporaceae</taxon>
        <taxon>Actinopolyspora</taxon>
    </lineage>
</organism>
<dbReference type="Proteomes" id="UP000029737">
    <property type="component" value="Unassembled WGS sequence"/>
</dbReference>
<gene>
    <name evidence="1" type="ORF">CDG81_09680</name>
    <name evidence="2" type="ORF">IL38_06940</name>
</gene>
<evidence type="ECO:0000313" key="3">
    <source>
        <dbReference type="Proteomes" id="UP000029737"/>
    </source>
</evidence>
<sequence length="73" mass="8633">MGYLKIRLGTNYMGTDEFFFFDLPKGWDYTTAEEAERFIDFCWEEALDYFIDGSAEVCDGLKETDEDFIEEEN</sequence>
<evidence type="ECO:0000313" key="4">
    <source>
        <dbReference type="Proteomes" id="UP000215043"/>
    </source>
</evidence>
<dbReference type="RefSeq" id="WP_043571616.1">
    <property type="nucleotide sequence ID" value="NZ_CP022752.1"/>
</dbReference>
<proteinExistence type="predicted"/>
<dbReference type="KEGG" id="aey:CDG81_09680"/>
<reference evidence="2 3" key="1">
    <citation type="journal article" date="2014" name="PLoS ONE">
        <title>Identification and Characterization of a New Erythromycin Biosynthetic Gene Cluster in Actinopolyspora erythraea YIM90600, a Novel Erythronolide-Producing Halophilic Actinomycete Isolated from Salt Field.</title>
        <authorList>
            <person name="Chen D."/>
            <person name="Feng J."/>
            <person name="Huang L."/>
            <person name="Zhang Q."/>
            <person name="Wu J."/>
            <person name="Zhu X."/>
            <person name="Duan Y."/>
            <person name="Xu Z."/>
        </authorList>
    </citation>
    <scope>NUCLEOTIDE SEQUENCE [LARGE SCALE GENOMIC DNA]</scope>
    <source>
        <strain evidence="2 3">YIM90600</strain>
    </source>
</reference>
<dbReference type="Proteomes" id="UP000215043">
    <property type="component" value="Chromosome"/>
</dbReference>